<keyword evidence="4 8" id="KW-0418">Kinase</keyword>
<evidence type="ECO:0000256" key="1">
    <source>
        <dbReference type="ARBA" id="ARBA00022490"/>
    </source>
</evidence>
<evidence type="ECO:0000256" key="2">
    <source>
        <dbReference type="ARBA" id="ARBA00022679"/>
    </source>
</evidence>
<keyword evidence="5" id="KW-0067">ATP-binding</keyword>
<dbReference type="OrthoDB" id="77798at2157"/>
<dbReference type="HOGENOM" id="CLU_008831_0_3_2"/>
<dbReference type="EMBL" id="JH597761">
    <property type="protein sequence ID" value="EHP70771.1"/>
    <property type="molecule type" value="Genomic_DNA"/>
</dbReference>
<accession>H2C3F0</accession>
<proteinExistence type="predicted"/>
<dbReference type="PANTHER" id="PTHR20275:SF43">
    <property type="entry name" value="BIFUNCTIONAL NADP PHOSPHATASE_NAD KINASE"/>
    <property type="match status" value="1"/>
</dbReference>
<dbReference type="PANTHER" id="PTHR20275">
    <property type="entry name" value="NAD KINASE"/>
    <property type="match status" value="1"/>
</dbReference>
<dbReference type="GO" id="GO:0005524">
    <property type="term" value="F:ATP binding"/>
    <property type="evidence" value="ECO:0007669"/>
    <property type="project" value="UniProtKB-KW"/>
</dbReference>
<keyword evidence="2" id="KW-0808">Transferase</keyword>
<keyword evidence="6" id="KW-0521">NADP</keyword>
<dbReference type="AlphaFoldDB" id="H2C3F0"/>
<dbReference type="InterPro" id="IPR017438">
    <property type="entry name" value="ATP-NAD_kinase_N"/>
</dbReference>
<evidence type="ECO:0000256" key="3">
    <source>
        <dbReference type="ARBA" id="ARBA00022741"/>
    </source>
</evidence>
<sequence>MKLKIVAKNSQLVEPIISRIKDASKRLGITLVDEGEEVVMAVGGDGTLLKAIKLDKPVIAVKAGRRGFLMDVEPSEVEEALAKLLSGEYFREEYDLLRLRYHGRSLDAFNEVGVLYDEPESILLSLDFMGNHFVMEGDGVLISTPQGSSGWSMSVTGVYVLSKGVMEVSFVGPILSPLKALVIPGTNIKLRLEDKGHRQKARLVSDGDIVDYIFTGEEVTIEPSPKKAIILRFKKVDPLRGIIPWKG</sequence>
<dbReference type="InterPro" id="IPR017437">
    <property type="entry name" value="ATP-NAD_kinase_PpnK-typ_C"/>
</dbReference>
<dbReference type="eggNOG" id="arCOG01348">
    <property type="taxonomic scope" value="Archaea"/>
</dbReference>
<name>H2C3F0_9CREN</name>
<keyword evidence="1" id="KW-0963">Cytoplasm</keyword>
<dbReference type="RefSeq" id="WP_009071578.1">
    <property type="nucleotide sequence ID" value="NZ_JH597761.1"/>
</dbReference>
<dbReference type="Proteomes" id="UP000003980">
    <property type="component" value="Unassembled WGS sequence"/>
</dbReference>
<reference evidence="8 9" key="1">
    <citation type="submission" date="2012-01" db="EMBL/GenBank/DDBJ databases">
        <title>Improved High-Quality Draft sequence of Metallosphaera yellowstonensis MK1.</title>
        <authorList>
            <consortium name="US DOE Joint Genome Institute"/>
            <person name="Lucas S."/>
            <person name="Han J."/>
            <person name="Cheng J.-F."/>
            <person name="Goodwin L."/>
            <person name="Pitluck S."/>
            <person name="Peters L."/>
            <person name="Teshima H."/>
            <person name="Detter J.C."/>
            <person name="Han C."/>
            <person name="Tapia R."/>
            <person name="Land M."/>
            <person name="Hauser L."/>
            <person name="Kyrpides N."/>
            <person name="Kozubal M."/>
            <person name="Macur R.E."/>
            <person name="Jay Z."/>
            <person name="Inskeep W."/>
            <person name="Woyke T."/>
        </authorList>
    </citation>
    <scope>NUCLEOTIDE SEQUENCE [LARGE SCALE GENOMIC DNA]</scope>
    <source>
        <strain evidence="8 9">MK1</strain>
    </source>
</reference>
<evidence type="ECO:0000256" key="5">
    <source>
        <dbReference type="ARBA" id="ARBA00022840"/>
    </source>
</evidence>
<dbReference type="Gene3D" id="2.60.200.30">
    <property type="entry name" value="Probable inorganic polyphosphate/atp-NAD kinase, domain 2"/>
    <property type="match status" value="1"/>
</dbReference>
<dbReference type="Pfam" id="PF01513">
    <property type="entry name" value="NAD_kinase"/>
    <property type="match status" value="1"/>
</dbReference>
<evidence type="ECO:0000256" key="6">
    <source>
        <dbReference type="ARBA" id="ARBA00022857"/>
    </source>
</evidence>
<dbReference type="Pfam" id="PF20143">
    <property type="entry name" value="NAD_kinase_C"/>
    <property type="match status" value="1"/>
</dbReference>
<dbReference type="Gene3D" id="3.40.50.10330">
    <property type="entry name" value="Probable inorganic polyphosphate/atp-NAD kinase, domain 1"/>
    <property type="match status" value="1"/>
</dbReference>
<evidence type="ECO:0000313" key="8">
    <source>
        <dbReference type="EMBL" id="EHP70771.1"/>
    </source>
</evidence>
<dbReference type="GO" id="GO:0003951">
    <property type="term" value="F:NAD+ kinase activity"/>
    <property type="evidence" value="ECO:0007669"/>
    <property type="project" value="InterPro"/>
</dbReference>
<evidence type="ECO:0000256" key="7">
    <source>
        <dbReference type="ARBA" id="ARBA00023027"/>
    </source>
</evidence>
<keyword evidence="7" id="KW-0520">NAD</keyword>
<evidence type="ECO:0000313" key="9">
    <source>
        <dbReference type="Proteomes" id="UP000003980"/>
    </source>
</evidence>
<dbReference type="GO" id="GO:0019674">
    <property type="term" value="P:NAD+ metabolic process"/>
    <property type="evidence" value="ECO:0007669"/>
    <property type="project" value="InterPro"/>
</dbReference>
<keyword evidence="3" id="KW-0547">Nucleotide-binding</keyword>
<gene>
    <name evidence="8" type="ORF">MetMK1DRAFT_00012740</name>
</gene>
<organism evidence="8 9">
    <name type="scientific">Metallosphaera yellowstonensis MK1</name>
    <dbReference type="NCBI Taxonomy" id="671065"/>
    <lineage>
        <taxon>Archaea</taxon>
        <taxon>Thermoproteota</taxon>
        <taxon>Thermoprotei</taxon>
        <taxon>Sulfolobales</taxon>
        <taxon>Sulfolobaceae</taxon>
        <taxon>Metallosphaera</taxon>
    </lineage>
</organism>
<dbReference type="InterPro" id="IPR016064">
    <property type="entry name" value="NAD/diacylglycerol_kinase_sf"/>
</dbReference>
<keyword evidence="9" id="KW-1185">Reference proteome</keyword>
<evidence type="ECO:0000256" key="4">
    <source>
        <dbReference type="ARBA" id="ARBA00022777"/>
    </source>
</evidence>
<dbReference type="SUPFAM" id="SSF111331">
    <property type="entry name" value="NAD kinase/diacylglycerol kinase-like"/>
    <property type="match status" value="1"/>
</dbReference>
<protein>
    <submittedName>
        <fullName evidence="8">Putative sugar kinase</fullName>
    </submittedName>
</protein>
<dbReference type="InterPro" id="IPR002504">
    <property type="entry name" value="NADK"/>
</dbReference>
<dbReference type="GO" id="GO:0006741">
    <property type="term" value="P:NADP+ biosynthetic process"/>
    <property type="evidence" value="ECO:0007669"/>
    <property type="project" value="InterPro"/>
</dbReference>
<dbReference type="STRING" id="671065.MetMK1DRAFT_00012740"/>